<dbReference type="CDD" id="cd06127">
    <property type="entry name" value="DEDDh"/>
    <property type="match status" value="1"/>
</dbReference>
<dbReference type="Pfam" id="PF00929">
    <property type="entry name" value="RNase_T"/>
    <property type="match status" value="1"/>
</dbReference>
<name>A0A0F9JGA7_9ZZZZ</name>
<reference evidence="2" key="1">
    <citation type="journal article" date="2015" name="Nature">
        <title>Complex archaea that bridge the gap between prokaryotes and eukaryotes.</title>
        <authorList>
            <person name="Spang A."/>
            <person name="Saw J.H."/>
            <person name="Jorgensen S.L."/>
            <person name="Zaremba-Niedzwiedzka K."/>
            <person name="Martijn J."/>
            <person name="Lind A.E."/>
            <person name="van Eijk R."/>
            <person name="Schleper C."/>
            <person name="Guy L."/>
            <person name="Ettema T.J."/>
        </authorList>
    </citation>
    <scope>NUCLEOTIDE SEQUENCE</scope>
</reference>
<dbReference type="GO" id="GO:0045004">
    <property type="term" value="P:DNA replication proofreading"/>
    <property type="evidence" value="ECO:0007669"/>
    <property type="project" value="TreeGrafter"/>
</dbReference>
<proteinExistence type="predicted"/>
<dbReference type="InterPro" id="IPR013520">
    <property type="entry name" value="Ribonucl_H"/>
</dbReference>
<accession>A0A0F9JGA7</accession>
<dbReference type="PANTHER" id="PTHR30231:SF41">
    <property type="entry name" value="DNA POLYMERASE III SUBUNIT EPSILON"/>
    <property type="match status" value="1"/>
</dbReference>
<organism evidence="2">
    <name type="scientific">marine sediment metagenome</name>
    <dbReference type="NCBI Taxonomy" id="412755"/>
    <lineage>
        <taxon>unclassified sequences</taxon>
        <taxon>metagenomes</taxon>
        <taxon>ecological metagenomes</taxon>
    </lineage>
</organism>
<evidence type="ECO:0000313" key="2">
    <source>
        <dbReference type="EMBL" id="KKM04806.1"/>
    </source>
</evidence>
<dbReference type="InterPro" id="IPR036397">
    <property type="entry name" value="RNaseH_sf"/>
</dbReference>
<dbReference type="GO" id="GO:0003676">
    <property type="term" value="F:nucleic acid binding"/>
    <property type="evidence" value="ECO:0007669"/>
    <property type="project" value="InterPro"/>
</dbReference>
<dbReference type="AlphaFoldDB" id="A0A0F9JGA7"/>
<gene>
    <name evidence="2" type="ORF">LCGC14_1760530</name>
</gene>
<dbReference type="SMART" id="SM00479">
    <property type="entry name" value="EXOIII"/>
    <property type="match status" value="1"/>
</dbReference>
<dbReference type="GO" id="GO:0005829">
    <property type="term" value="C:cytosol"/>
    <property type="evidence" value="ECO:0007669"/>
    <property type="project" value="TreeGrafter"/>
</dbReference>
<protein>
    <recommendedName>
        <fullName evidence="1">Exonuclease domain-containing protein</fullName>
    </recommendedName>
</protein>
<dbReference type="InterPro" id="IPR012337">
    <property type="entry name" value="RNaseH-like_sf"/>
</dbReference>
<dbReference type="GO" id="GO:0008408">
    <property type="term" value="F:3'-5' exonuclease activity"/>
    <property type="evidence" value="ECO:0007669"/>
    <property type="project" value="TreeGrafter"/>
</dbReference>
<comment type="caution">
    <text evidence="2">The sequence shown here is derived from an EMBL/GenBank/DDBJ whole genome shotgun (WGS) entry which is preliminary data.</text>
</comment>
<dbReference type="PANTHER" id="PTHR30231">
    <property type="entry name" value="DNA POLYMERASE III SUBUNIT EPSILON"/>
    <property type="match status" value="1"/>
</dbReference>
<evidence type="ECO:0000259" key="1">
    <source>
        <dbReference type="SMART" id="SM00479"/>
    </source>
</evidence>
<dbReference type="Gene3D" id="3.30.420.10">
    <property type="entry name" value="Ribonuclease H-like superfamily/Ribonuclease H"/>
    <property type="match status" value="1"/>
</dbReference>
<dbReference type="SUPFAM" id="SSF53098">
    <property type="entry name" value="Ribonuclease H-like"/>
    <property type="match status" value="1"/>
</dbReference>
<sequence length="219" mass="25353">MGIPKELLFDVLALDTETAVLGDHACEIGFSLFRKGELVYEWGTLIKPVVPIEPEASVVNHIYDRDVENSPLFKDIAWHIYNILNSADIHLAYNYEYDRCVLENEFKRVGIKFPLKPMVDPFIFYKQYHKYSKGKTLIKAAGMYGIEYIGAHRAVNDATIAARVMFKMAATKSKFPKDLAALIKNQRLWVELQFKDLRDYFITQGRPEPDEPNYSYFEI</sequence>
<dbReference type="EMBL" id="LAZR01016375">
    <property type="protein sequence ID" value="KKM04806.1"/>
    <property type="molecule type" value="Genomic_DNA"/>
</dbReference>
<feature type="domain" description="Exonuclease" evidence="1">
    <location>
        <begin position="10"/>
        <end position="174"/>
    </location>
</feature>